<evidence type="ECO:0008006" key="4">
    <source>
        <dbReference type="Google" id="ProtNLM"/>
    </source>
</evidence>
<keyword evidence="3" id="KW-1185">Reference proteome</keyword>
<proteinExistence type="predicted"/>
<protein>
    <recommendedName>
        <fullName evidence="4">RlpA-like protein double-psi beta-barrel domain-containing protein</fullName>
    </recommendedName>
</protein>
<comment type="caution">
    <text evidence="2">The sequence shown here is derived from an EMBL/GenBank/DDBJ whole genome shotgun (WGS) entry which is preliminary data.</text>
</comment>
<evidence type="ECO:0000313" key="2">
    <source>
        <dbReference type="EMBL" id="OJT08815.1"/>
    </source>
</evidence>
<dbReference type="PANTHER" id="PTHR31836">
    <property type="match status" value="1"/>
</dbReference>
<gene>
    <name evidence="2" type="ORF">TRAPUB_321</name>
</gene>
<dbReference type="STRING" id="154538.A0A1M2VMJ1"/>
<reference evidence="2 3" key="1">
    <citation type="submission" date="2016-10" db="EMBL/GenBank/DDBJ databases">
        <title>Genome sequence of the basidiomycete white-rot fungus Trametes pubescens.</title>
        <authorList>
            <person name="Makela M.R."/>
            <person name="Granchi Z."/>
            <person name="Peng M."/>
            <person name="De Vries R.P."/>
            <person name="Grigoriev I."/>
            <person name="Riley R."/>
            <person name="Hilden K."/>
        </authorList>
    </citation>
    <scope>NUCLEOTIDE SEQUENCE [LARGE SCALE GENOMIC DNA]</scope>
    <source>
        <strain evidence="2 3">FBCC735</strain>
    </source>
</reference>
<dbReference type="PANTHER" id="PTHR31836:SF28">
    <property type="entry name" value="SRCR DOMAIN-CONTAINING PROTEIN-RELATED"/>
    <property type="match status" value="1"/>
</dbReference>
<dbReference type="Gene3D" id="2.40.40.10">
    <property type="entry name" value="RlpA-like domain"/>
    <property type="match status" value="1"/>
</dbReference>
<dbReference type="CDD" id="cd22191">
    <property type="entry name" value="DPBB_RlpA_EXP_N-like"/>
    <property type="match status" value="1"/>
</dbReference>
<evidence type="ECO:0000256" key="1">
    <source>
        <dbReference type="ARBA" id="ARBA00022729"/>
    </source>
</evidence>
<dbReference type="Proteomes" id="UP000184267">
    <property type="component" value="Unassembled WGS sequence"/>
</dbReference>
<dbReference type="InterPro" id="IPR036908">
    <property type="entry name" value="RlpA-like_sf"/>
</dbReference>
<name>A0A1M2VMJ1_TRAPU</name>
<dbReference type="InterPro" id="IPR051477">
    <property type="entry name" value="Expansin_CellWall"/>
</dbReference>
<dbReference type="OrthoDB" id="2736268at2759"/>
<sequence length="298" mass="32179">MIVQAAALHVQHWDVVPANLHLPSIITPIRPLTSSAPLSTTPDVERRSSTLSTTHTSTFSVCSLLRRWSRIPLIGAYKITHLLILALPLTPANSSAHRLAPPVSGLTSLRELLIRQRWSSRPLLSLMAAYSNLYMVYKISFWAVIYRRALGAVPLSERLCARYKDLCSEESCSQHTRNPGRFNIMLSNTISAAVFASLLGVAHGFSGTASFGDSGLGSCGVTRQDSDLVVSLSQADYAGGANCGRAINVHFQGKTVNAVVFNECFSCSGDGIDLSRAAFQQLANLSVGQISVTWEFAA</sequence>
<accession>A0A1M2VMJ1</accession>
<dbReference type="SUPFAM" id="SSF50685">
    <property type="entry name" value="Barwin-like endoglucanases"/>
    <property type="match status" value="1"/>
</dbReference>
<keyword evidence="1" id="KW-0732">Signal</keyword>
<dbReference type="EMBL" id="MNAD01001011">
    <property type="protein sequence ID" value="OJT08815.1"/>
    <property type="molecule type" value="Genomic_DNA"/>
</dbReference>
<organism evidence="2 3">
    <name type="scientific">Trametes pubescens</name>
    <name type="common">White-rot fungus</name>
    <dbReference type="NCBI Taxonomy" id="154538"/>
    <lineage>
        <taxon>Eukaryota</taxon>
        <taxon>Fungi</taxon>
        <taxon>Dikarya</taxon>
        <taxon>Basidiomycota</taxon>
        <taxon>Agaricomycotina</taxon>
        <taxon>Agaricomycetes</taxon>
        <taxon>Polyporales</taxon>
        <taxon>Polyporaceae</taxon>
        <taxon>Trametes</taxon>
    </lineage>
</organism>
<dbReference type="AlphaFoldDB" id="A0A1M2VMJ1"/>
<evidence type="ECO:0000313" key="3">
    <source>
        <dbReference type="Proteomes" id="UP000184267"/>
    </source>
</evidence>